<dbReference type="STRING" id="1314782.A0A165URD3"/>
<dbReference type="GO" id="GO:0005743">
    <property type="term" value="C:mitochondrial inner membrane"/>
    <property type="evidence" value="ECO:0007669"/>
    <property type="project" value="UniProtKB-SubCell"/>
</dbReference>
<organism evidence="4 5">
    <name type="scientific">Neolentinus lepideus HHB14362 ss-1</name>
    <dbReference type="NCBI Taxonomy" id="1314782"/>
    <lineage>
        <taxon>Eukaryota</taxon>
        <taxon>Fungi</taxon>
        <taxon>Dikarya</taxon>
        <taxon>Basidiomycota</taxon>
        <taxon>Agaricomycotina</taxon>
        <taxon>Agaricomycetes</taxon>
        <taxon>Gloeophyllales</taxon>
        <taxon>Gloeophyllaceae</taxon>
        <taxon>Neolentinus</taxon>
    </lineage>
</organism>
<evidence type="ECO:0000256" key="3">
    <source>
        <dbReference type="RuleBase" id="RU364104"/>
    </source>
</evidence>
<keyword evidence="5" id="KW-1185">Reference proteome</keyword>
<name>A0A165URD3_9AGAM</name>
<dbReference type="InParanoid" id="A0A165URD3"/>
<keyword evidence="3" id="KW-0143">Chaperone</keyword>
<comment type="function">
    <text evidence="3">Required for mitochondrial cytochrome c oxidase (COX) assembly and respiration.</text>
</comment>
<dbReference type="EMBL" id="KV425557">
    <property type="protein sequence ID" value="KZT28582.1"/>
    <property type="molecule type" value="Genomic_DNA"/>
</dbReference>
<evidence type="ECO:0000313" key="5">
    <source>
        <dbReference type="Proteomes" id="UP000076761"/>
    </source>
</evidence>
<evidence type="ECO:0000256" key="2">
    <source>
        <dbReference type="ARBA" id="ARBA00023157"/>
    </source>
</evidence>
<keyword evidence="3" id="KW-0999">Mitochondrion inner membrane</keyword>
<gene>
    <name evidence="4" type="ORF">NEOLEDRAFT_1058400</name>
</gene>
<keyword evidence="2" id="KW-1015">Disulfide bond</keyword>
<evidence type="ECO:0000313" key="4">
    <source>
        <dbReference type="EMBL" id="KZT28582.1"/>
    </source>
</evidence>
<proteinExistence type="inferred from homology"/>
<dbReference type="Pfam" id="PF08583">
    <property type="entry name" value="Cmc1"/>
    <property type="match status" value="1"/>
</dbReference>
<evidence type="ECO:0000256" key="1">
    <source>
        <dbReference type="ARBA" id="ARBA00007347"/>
    </source>
</evidence>
<dbReference type="AlphaFoldDB" id="A0A165URD3"/>
<keyword evidence="3" id="KW-0496">Mitochondrion</keyword>
<dbReference type="OrthoDB" id="532630at2759"/>
<reference evidence="4 5" key="1">
    <citation type="journal article" date="2016" name="Mol. Biol. Evol.">
        <title>Comparative Genomics of Early-Diverging Mushroom-Forming Fungi Provides Insights into the Origins of Lignocellulose Decay Capabilities.</title>
        <authorList>
            <person name="Nagy L.G."/>
            <person name="Riley R."/>
            <person name="Tritt A."/>
            <person name="Adam C."/>
            <person name="Daum C."/>
            <person name="Floudas D."/>
            <person name="Sun H."/>
            <person name="Yadav J.S."/>
            <person name="Pangilinan J."/>
            <person name="Larsson K.H."/>
            <person name="Matsuura K."/>
            <person name="Barry K."/>
            <person name="Labutti K."/>
            <person name="Kuo R."/>
            <person name="Ohm R.A."/>
            <person name="Bhattacharya S.S."/>
            <person name="Shirouzu T."/>
            <person name="Yoshinaga Y."/>
            <person name="Martin F.M."/>
            <person name="Grigoriev I.V."/>
            <person name="Hibbett D.S."/>
        </authorList>
    </citation>
    <scope>NUCLEOTIDE SEQUENCE [LARGE SCALE GENOMIC DNA]</scope>
    <source>
        <strain evidence="4 5">HHB14362 ss-1</strain>
    </source>
</reference>
<feature type="non-terminal residue" evidence="4">
    <location>
        <position position="1"/>
    </location>
</feature>
<comment type="subcellular location">
    <subcellularLocation>
        <location evidence="3">Mitochondrion inner membrane</location>
    </subcellularLocation>
</comment>
<sequence>LVCREFFKALEACHQNGWAKWTGGCNGVKHELNMCLRKERTDRASKNREGARIRRQKTEEVWKELHQDD</sequence>
<keyword evidence="3" id="KW-0472">Membrane</keyword>
<dbReference type="Proteomes" id="UP000076761">
    <property type="component" value="Unassembled WGS sequence"/>
</dbReference>
<accession>A0A165URD3</accession>
<dbReference type="FunCoup" id="A0A165URD3">
    <property type="interactions" value="152"/>
</dbReference>
<comment type="similarity">
    <text evidence="1 3">Belongs to the CMC family.</text>
</comment>
<protein>
    <recommendedName>
        <fullName evidence="3">COX assembly mitochondrial protein</fullName>
    </recommendedName>
</protein>
<dbReference type="InterPro" id="IPR013892">
    <property type="entry name" value="Cyt_c_biogenesis_Cmc1-like"/>
</dbReference>